<evidence type="ECO:0000256" key="7">
    <source>
        <dbReference type="SAM" id="Phobius"/>
    </source>
</evidence>
<reference evidence="9" key="2">
    <citation type="journal article" date="2022" name="Elife">
        <title>Obligate sexual reproduction of a homothallic fungus closely related to the Cryptococcus pathogenic species complex.</title>
        <authorList>
            <person name="Passer A.R."/>
            <person name="Clancey S.A."/>
            <person name="Shea T."/>
            <person name="David-Palma M."/>
            <person name="Averette A.F."/>
            <person name="Boekhout T."/>
            <person name="Porcel B.M."/>
            <person name="Nowrousian M."/>
            <person name="Cuomo C.A."/>
            <person name="Sun S."/>
            <person name="Heitman J."/>
            <person name="Coelho M.A."/>
        </authorList>
    </citation>
    <scope>NUCLEOTIDE SEQUENCE</scope>
    <source>
        <strain evidence="9">CBS 7841</strain>
    </source>
</reference>
<evidence type="ECO:0000256" key="2">
    <source>
        <dbReference type="ARBA" id="ARBA00022448"/>
    </source>
</evidence>
<keyword evidence="10" id="KW-1185">Reference proteome</keyword>
<feature type="transmembrane region" description="Helical" evidence="7">
    <location>
        <begin position="308"/>
        <end position="325"/>
    </location>
</feature>
<evidence type="ECO:0000256" key="6">
    <source>
        <dbReference type="SAM" id="MobiDB-lite"/>
    </source>
</evidence>
<dbReference type="PANTHER" id="PTHR23506">
    <property type="entry name" value="GH10249P"/>
    <property type="match status" value="1"/>
</dbReference>
<dbReference type="Gene3D" id="1.20.1250.20">
    <property type="entry name" value="MFS general substrate transporter like domains"/>
    <property type="match status" value="2"/>
</dbReference>
<dbReference type="InterPro" id="IPR050930">
    <property type="entry name" value="MFS_Vesicular_Transporter"/>
</dbReference>
<dbReference type="SUPFAM" id="SSF103473">
    <property type="entry name" value="MFS general substrate transporter"/>
    <property type="match status" value="1"/>
</dbReference>
<feature type="compositionally biased region" description="Basic and acidic residues" evidence="6">
    <location>
        <begin position="10"/>
        <end position="24"/>
    </location>
</feature>
<gene>
    <name evidence="9" type="ORF">L203_102031</name>
</gene>
<feature type="transmembrane region" description="Helical" evidence="7">
    <location>
        <begin position="160"/>
        <end position="178"/>
    </location>
</feature>
<feature type="domain" description="Major facilitator superfamily (MFS) profile" evidence="8">
    <location>
        <begin position="62"/>
        <end position="492"/>
    </location>
</feature>
<keyword evidence="3 7" id="KW-0812">Transmembrane</keyword>
<feature type="transmembrane region" description="Helical" evidence="7">
    <location>
        <begin position="60"/>
        <end position="84"/>
    </location>
</feature>
<keyword evidence="2" id="KW-0813">Transport</keyword>
<proteinExistence type="predicted"/>
<feature type="transmembrane region" description="Helical" evidence="7">
    <location>
        <begin position="217"/>
        <end position="238"/>
    </location>
</feature>
<dbReference type="PANTHER" id="PTHR23506:SF23">
    <property type="entry name" value="GH10249P"/>
    <property type="match status" value="1"/>
</dbReference>
<dbReference type="PROSITE" id="PS50850">
    <property type="entry name" value="MFS"/>
    <property type="match status" value="1"/>
</dbReference>
<evidence type="ECO:0000313" key="9">
    <source>
        <dbReference type="EMBL" id="WVN86857.1"/>
    </source>
</evidence>
<feature type="transmembrane region" description="Helical" evidence="7">
    <location>
        <begin position="373"/>
        <end position="391"/>
    </location>
</feature>
<dbReference type="GO" id="GO:0022857">
    <property type="term" value="F:transmembrane transporter activity"/>
    <property type="evidence" value="ECO:0007669"/>
    <property type="project" value="InterPro"/>
</dbReference>
<reference evidence="9" key="1">
    <citation type="submission" date="2016-06" db="EMBL/GenBank/DDBJ databases">
        <authorList>
            <person name="Cuomo C."/>
            <person name="Litvintseva A."/>
            <person name="Heitman J."/>
            <person name="Chen Y."/>
            <person name="Sun S."/>
            <person name="Springer D."/>
            <person name="Dromer F."/>
            <person name="Young S."/>
            <person name="Zeng Q."/>
            <person name="Chapman S."/>
            <person name="Gujja S."/>
            <person name="Saif S."/>
            <person name="Birren B."/>
        </authorList>
    </citation>
    <scope>NUCLEOTIDE SEQUENCE</scope>
    <source>
        <strain evidence="9">CBS 7841</strain>
    </source>
</reference>
<dbReference type="InterPro" id="IPR036259">
    <property type="entry name" value="MFS_trans_sf"/>
</dbReference>
<feature type="region of interest" description="Disordered" evidence="6">
    <location>
        <begin position="532"/>
        <end position="558"/>
    </location>
</feature>
<dbReference type="InterPro" id="IPR020846">
    <property type="entry name" value="MFS_dom"/>
</dbReference>
<evidence type="ECO:0000256" key="5">
    <source>
        <dbReference type="ARBA" id="ARBA00023136"/>
    </source>
</evidence>
<dbReference type="InterPro" id="IPR011701">
    <property type="entry name" value="MFS"/>
</dbReference>
<dbReference type="KEGG" id="cdep:91086243"/>
<evidence type="ECO:0000256" key="1">
    <source>
        <dbReference type="ARBA" id="ARBA00004141"/>
    </source>
</evidence>
<dbReference type="GO" id="GO:0016020">
    <property type="term" value="C:membrane"/>
    <property type="evidence" value="ECO:0007669"/>
    <property type="project" value="UniProtKB-SubCell"/>
</dbReference>
<feature type="transmembrane region" description="Helical" evidence="7">
    <location>
        <begin position="397"/>
        <end position="424"/>
    </location>
</feature>
<evidence type="ECO:0000259" key="8">
    <source>
        <dbReference type="PROSITE" id="PS50850"/>
    </source>
</evidence>
<reference evidence="9" key="3">
    <citation type="submission" date="2024-01" db="EMBL/GenBank/DDBJ databases">
        <authorList>
            <person name="Coelho M.A."/>
            <person name="David-Palma M."/>
            <person name="Shea T."/>
            <person name="Sun S."/>
            <person name="Cuomo C.A."/>
            <person name="Heitman J."/>
        </authorList>
    </citation>
    <scope>NUCLEOTIDE SEQUENCE</scope>
    <source>
        <strain evidence="9">CBS 7841</strain>
    </source>
</reference>
<feature type="transmembrane region" description="Helical" evidence="7">
    <location>
        <begin position="436"/>
        <end position="458"/>
    </location>
</feature>
<organism evidence="9 10">
    <name type="scientific">Cryptococcus depauperatus CBS 7841</name>
    <dbReference type="NCBI Taxonomy" id="1295531"/>
    <lineage>
        <taxon>Eukaryota</taxon>
        <taxon>Fungi</taxon>
        <taxon>Dikarya</taxon>
        <taxon>Basidiomycota</taxon>
        <taxon>Agaricomycotina</taxon>
        <taxon>Tremellomycetes</taxon>
        <taxon>Tremellales</taxon>
        <taxon>Cryptococcaceae</taxon>
        <taxon>Cryptococcus</taxon>
    </lineage>
</organism>
<evidence type="ECO:0000313" key="10">
    <source>
        <dbReference type="Proteomes" id="UP000094043"/>
    </source>
</evidence>
<keyword evidence="5 7" id="KW-0472">Membrane</keyword>
<dbReference type="Proteomes" id="UP000094043">
    <property type="component" value="Chromosome 2"/>
</dbReference>
<feature type="transmembrane region" description="Helical" evidence="7">
    <location>
        <begin position="190"/>
        <end position="211"/>
    </location>
</feature>
<protein>
    <recommendedName>
        <fullName evidence="8">Major facilitator superfamily (MFS) profile domain-containing protein</fullName>
    </recommendedName>
</protein>
<feature type="transmembrane region" description="Helical" evidence="7">
    <location>
        <begin position="464"/>
        <end position="486"/>
    </location>
</feature>
<keyword evidence="4 7" id="KW-1133">Transmembrane helix</keyword>
<dbReference type="RefSeq" id="XP_066067557.1">
    <property type="nucleotide sequence ID" value="XM_066211460.1"/>
</dbReference>
<feature type="region of interest" description="Disordered" evidence="6">
    <location>
        <begin position="1"/>
        <end position="24"/>
    </location>
</feature>
<feature type="compositionally biased region" description="Polar residues" evidence="6">
    <location>
        <begin position="532"/>
        <end position="547"/>
    </location>
</feature>
<comment type="subcellular location">
    <subcellularLocation>
        <location evidence="1">Membrane</location>
        <topology evidence="1">Multi-pass membrane protein</topology>
    </subcellularLocation>
</comment>
<evidence type="ECO:0000256" key="3">
    <source>
        <dbReference type="ARBA" id="ARBA00022692"/>
    </source>
</evidence>
<feature type="transmembrane region" description="Helical" evidence="7">
    <location>
        <begin position="134"/>
        <end position="154"/>
    </location>
</feature>
<dbReference type="CDD" id="cd17325">
    <property type="entry name" value="MFS_MdtG_SLC18_like"/>
    <property type="match status" value="1"/>
</dbReference>
<dbReference type="AlphaFoldDB" id="A0AAJ8JQY9"/>
<feature type="transmembrane region" description="Helical" evidence="7">
    <location>
        <begin position="104"/>
        <end position="122"/>
    </location>
</feature>
<accession>A0AAJ8JQY9</accession>
<name>A0AAJ8JQY9_9TREE</name>
<feature type="compositionally biased region" description="Basic and acidic residues" evidence="6">
    <location>
        <begin position="549"/>
        <end position="558"/>
    </location>
</feature>
<evidence type="ECO:0000256" key="4">
    <source>
        <dbReference type="ARBA" id="ARBA00022989"/>
    </source>
</evidence>
<dbReference type="Pfam" id="PF07690">
    <property type="entry name" value="MFS_1"/>
    <property type="match status" value="1"/>
</dbReference>
<dbReference type="GeneID" id="91086243"/>
<feature type="transmembrane region" description="Helical" evidence="7">
    <location>
        <begin position="345"/>
        <end position="366"/>
    </location>
</feature>
<dbReference type="EMBL" id="CP143785">
    <property type="protein sequence ID" value="WVN86857.1"/>
    <property type="molecule type" value="Genomic_DNA"/>
</dbReference>
<sequence>MLNKLVNSLRKHEGQKPRHEVVEQEVETRGSDLADGHVVRGTNLEAPRLPWGANWRASTWFITLAVTMGTSTDILTYAIAIPVLPYRLQDTGYNNISALTSWLLFAYCAGICIFTPLVAWFFHKHPYRRGPLVVGILALQGALVLFMLAKPYWVMVLSRFLQGAAGTVIWTVGFALICENVDERNMGRQLGFAISGISIGQTVAPPIGGALYHKLGWYAPFIFCIIVSAVDLVLRLLVLERSDLRKYEQKRQALRLDSDHTATNNSQTETSSTNIGYLHHTTAEKEKLAGIELSPWQIIVKLASSAKGMTSLLVVFVASMIVGAMEPTLTLRVQSVWHKESDFVGLIYLAAAAPTFFTGPIIGALADKYGSEFLMFPCVILTLPFMPLLLLKKSLAGFIVTFAFATLLPNCAVALTGLEVAMVARNIEGISEIHQFAALNTAFAVSTAVGTVAGGQMYDHLPNGWTTVCWFCFGLAAFLAPFPFFFTGNKSLYQRLVHKKQNQDEGLEEATDDLINGREIHGEQRLMNANKTLSGQTTVDNMNNKSQPKNKEETAQQS</sequence>